<feature type="transmembrane region" description="Helical" evidence="11">
    <location>
        <begin position="127"/>
        <end position="146"/>
    </location>
</feature>
<feature type="transmembrane region" description="Helical" evidence="11">
    <location>
        <begin position="158"/>
        <end position="181"/>
    </location>
</feature>
<dbReference type="Gene3D" id="1.20.1510.10">
    <property type="entry name" value="Cation efflux protein transmembrane domain"/>
    <property type="match status" value="1"/>
</dbReference>
<dbReference type="GO" id="GO:0016020">
    <property type="term" value="C:membrane"/>
    <property type="evidence" value="ECO:0007669"/>
    <property type="project" value="InterPro"/>
</dbReference>
<accession>A0A4U3MEA1</accession>
<dbReference type="OrthoDB" id="9805136at2"/>
<proteinExistence type="inferred from homology"/>
<feature type="transmembrane region" description="Helical" evidence="11">
    <location>
        <begin position="202"/>
        <end position="225"/>
    </location>
</feature>
<keyword evidence="6" id="KW-0862">Zinc</keyword>
<comment type="similarity">
    <text evidence="3">Belongs to the TMEM163 family.</text>
</comment>
<keyword evidence="14" id="KW-1185">Reference proteome</keyword>
<evidence type="ECO:0000256" key="9">
    <source>
        <dbReference type="ARBA" id="ARBA00023136"/>
    </source>
</evidence>
<protein>
    <recommendedName>
        <fullName evidence="12">Cation efflux protein transmembrane domain-containing protein</fullName>
    </recommendedName>
</protein>
<organism evidence="13 14">
    <name type="scientific">Herbidospora galbida</name>
    <dbReference type="NCBI Taxonomy" id="2575442"/>
    <lineage>
        <taxon>Bacteria</taxon>
        <taxon>Bacillati</taxon>
        <taxon>Actinomycetota</taxon>
        <taxon>Actinomycetes</taxon>
        <taxon>Streptosporangiales</taxon>
        <taxon>Streptosporangiaceae</taxon>
        <taxon>Herbidospora</taxon>
    </lineage>
</organism>
<evidence type="ECO:0000259" key="12">
    <source>
        <dbReference type="Pfam" id="PF01545"/>
    </source>
</evidence>
<dbReference type="Pfam" id="PF01545">
    <property type="entry name" value="Cation_efflux"/>
    <property type="match status" value="1"/>
</dbReference>
<name>A0A4U3MEA1_9ACTN</name>
<feature type="domain" description="Cation efflux protein transmembrane" evidence="12">
    <location>
        <begin position="80"/>
        <end position="243"/>
    </location>
</feature>
<comment type="caution">
    <text evidence="13">The sequence shown here is derived from an EMBL/GenBank/DDBJ whole genome shotgun (WGS) entry which is preliminary data.</text>
</comment>
<evidence type="ECO:0000256" key="7">
    <source>
        <dbReference type="ARBA" id="ARBA00022989"/>
    </source>
</evidence>
<evidence type="ECO:0000256" key="10">
    <source>
        <dbReference type="ARBA" id="ARBA00023329"/>
    </source>
</evidence>
<gene>
    <name evidence="13" type="ORF">FDA94_18125</name>
</gene>
<dbReference type="SUPFAM" id="SSF161111">
    <property type="entry name" value="Cation efflux protein transmembrane domain-like"/>
    <property type="match status" value="1"/>
</dbReference>
<evidence type="ECO:0000256" key="1">
    <source>
        <dbReference type="ARBA" id="ARBA00004146"/>
    </source>
</evidence>
<evidence type="ECO:0000256" key="4">
    <source>
        <dbReference type="ARBA" id="ARBA00022692"/>
    </source>
</evidence>
<dbReference type="InterPro" id="IPR058533">
    <property type="entry name" value="Cation_efflux_TM"/>
</dbReference>
<feature type="transmembrane region" description="Helical" evidence="11">
    <location>
        <begin position="93"/>
        <end position="115"/>
    </location>
</feature>
<keyword evidence="7 11" id="KW-1133">Transmembrane helix</keyword>
<dbReference type="PANTHER" id="PTHR31937:SF2">
    <property type="entry name" value="TRANSMEMBRANE PROTEIN 163"/>
    <property type="match status" value="1"/>
</dbReference>
<dbReference type="GO" id="GO:0008324">
    <property type="term" value="F:monoatomic cation transmembrane transporter activity"/>
    <property type="evidence" value="ECO:0007669"/>
    <property type="project" value="InterPro"/>
</dbReference>
<keyword evidence="8" id="KW-0770">Synapse</keyword>
<evidence type="ECO:0000256" key="11">
    <source>
        <dbReference type="SAM" id="Phobius"/>
    </source>
</evidence>
<evidence type="ECO:0000256" key="8">
    <source>
        <dbReference type="ARBA" id="ARBA00023018"/>
    </source>
</evidence>
<feature type="transmembrane region" description="Helical" evidence="11">
    <location>
        <begin position="66"/>
        <end position="87"/>
    </location>
</feature>
<evidence type="ECO:0000256" key="2">
    <source>
        <dbReference type="ARBA" id="ARBA00004644"/>
    </source>
</evidence>
<dbReference type="InterPro" id="IPR026765">
    <property type="entry name" value="Tmem163"/>
</dbReference>
<dbReference type="EMBL" id="SZQA01000016">
    <property type="protein sequence ID" value="TKK87411.1"/>
    <property type="molecule type" value="Genomic_DNA"/>
</dbReference>
<keyword evidence="4 11" id="KW-0812">Transmembrane</keyword>
<dbReference type="Proteomes" id="UP000308705">
    <property type="component" value="Unassembled WGS sequence"/>
</dbReference>
<reference evidence="13 14" key="1">
    <citation type="submission" date="2019-04" db="EMBL/GenBank/DDBJ databases">
        <title>Herbidospora sp. NEAU-GS14.nov., a novel actinomycete isolated from soil.</title>
        <authorList>
            <person name="Han L."/>
        </authorList>
    </citation>
    <scope>NUCLEOTIDE SEQUENCE [LARGE SCALE GENOMIC DNA]</scope>
    <source>
        <strain evidence="13 14">NEAU-GS14</strain>
    </source>
</reference>
<dbReference type="PANTHER" id="PTHR31937">
    <property type="entry name" value="TRANSMEMBRANE PROTEIN 163"/>
    <property type="match status" value="1"/>
</dbReference>
<dbReference type="AlphaFoldDB" id="A0A4U3MEA1"/>
<keyword evidence="5" id="KW-0967">Endosome</keyword>
<evidence type="ECO:0000256" key="3">
    <source>
        <dbReference type="ARBA" id="ARBA00008731"/>
    </source>
</evidence>
<dbReference type="InterPro" id="IPR027469">
    <property type="entry name" value="Cation_efflux_TMD_sf"/>
</dbReference>
<evidence type="ECO:0000313" key="14">
    <source>
        <dbReference type="Proteomes" id="UP000308705"/>
    </source>
</evidence>
<evidence type="ECO:0000313" key="13">
    <source>
        <dbReference type="EMBL" id="TKK87411.1"/>
    </source>
</evidence>
<dbReference type="GO" id="GO:0031410">
    <property type="term" value="C:cytoplasmic vesicle"/>
    <property type="evidence" value="ECO:0007669"/>
    <property type="project" value="UniProtKB-KW"/>
</dbReference>
<comment type="subcellular location">
    <subcellularLocation>
        <location evidence="2">Cytoplasmic vesicle</location>
        <location evidence="2">Secretory vesicle</location>
        <location evidence="2">Synaptic vesicle membrane</location>
        <topology evidence="2">Multi-pass membrane protein</topology>
    </subcellularLocation>
    <subcellularLocation>
        <location evidence="1">Early endosome membrane</location>
    </subcellularLocation>
</comment>
<keyword evidence="9 11" id="KW-0472">Membrane</keyword>
<evidence type="ECO:0000256" key="6">
    <source>
        <dbReference type="ARBA" id="ARBA00022833"/>
    </source>
</evidence>
<sequence>MTITQAYPCHPLATANRCDGSWPIKYSALYPAVRGRSEVKVPDQRTLTRPAVSAESWLRDARRARLLSVATLGWLGAESLVGVYAGWAADSVALLGWGLSALVEALASLIVLWRFTGARLVSPMAEFHATRAVAVSFWLLAPYLVLHVLHDLEHGHRAAPTVLGVLVTTISLVSMPVLGWAKRRVGARLASAATTGEGTQNVLCGLTAAGVLAGFAAASIGWWWADPLVALSLAGIAVFEGGRAWRGHVCDH</sequence>
<evidence type="ECO:0000256" key="5">
    <source>
        <dbReference type="ARBA" id="ARBA00022753"/>
    </source>
</evidence>
<keyword evidence="10" id="KW-0968">Cytoplasmic vesicle</keyword>